<feature type="region of interest" description="Disordered" evidence="2">
    <location>
        <begin position="325"/>
        <end position="348"/>
    </location>
</feature>
<accession>A0A8J6UR71</accession>
<dbReference type="Proteomes" id="UP000632828">
    <property type="component" value="Unassembled WGS sequence"/>
</dbReference>
<feature type="domain" description="Doubled CXXCH motif" evidence="4">
    <location>
        <begin position="176"/>
        <end position="208"/>
    </location>
</feature>
<keyword evidence="6" id="KW-1185">Reference proteome</keyword>
<dbReference type="AlphaFoldDB" id="A0A8J6UR71"/>
<organism evidence="5 6">
    <name type="scientific">Pelovirga terrestris</name>
    <dbReference type="NCBI Taxonomy" id="2771352"/>
    <lineage>
        <taxon>Bacteria</taxon>
        <taxon>Pseudomonadati</taxon>
        <taxon>Thermodesulfobacteriota</taxon>
        <taxon>Desulfuromonadia</taxon>
        <taxon>Geobacterales</taxon>
        <taxon>Geobacteraceae</taxon>
        <taxon>Pelovirga</taxon>
    </lineage>
</organism>
<evidence type="ECO:0000256" key="2">
    <source>
        <dbReference type="SAM" id="MobiDB-lite"/>
    </source>
</evidence>
<dbReference type="SUPFAM" id="SSF48695">
    <property type="entry name" value="Multiheme cytochromes"/>
    <property type="match status" value="2"/>
</dbReference>
<proteinExistence type="predicted"/>
<name>A0A8J6UR71_9BACT</name>
<feature type="signal peptide" evidence="3">
    <location>
        <begin position="1"/>
        <end position="21"/>
    </location>
</feature>
<evidence type="ECO:0000313" key="6">
    <source>
        <dbReference type="Proteomes" id="UP000632828"/>
    </source>
</evidence>
<dbReference type="EMBL" id="JACWUN010000008">
    <property type="protein sequence ID" value="MBD1400681.1"/>
    <property type="molecule type" value="Genomic_DNA"/>
</dbReference>
<dbReference type="PANTHER" id="PTHR35038">
    <property type="entry name" value="DISSIMILATORY SULFITE REDUCTASE SIRA"/>
    <property type="match status" value="1"/>
</dbReference>
<dbReference type="InterPro" id="IPR051829">
    <property type="entry name" value="Multiheme_Cytochr_ET"/>
</dbReference>
<evidence type="ECO:0000259" key="4">
    <source>
        <dbReference type="Pfam" id="PF09699"/>
    </source>
</evidence>
<evidence type="ECO:0000256" key="1">
    <source>
        <dbReference type="ARBA" id="ARBA00022729"/>
    </source>
</evidence>
<evidence type="ECO:0000256" key="3">
    <source>
        <dbReference type="SAM" id="SignalP"/>
    </source>
</evidence>
<evidence type="ECO:0000313" key="5">
    <source>
        <dbReference type="EMBL" id="MBD1400681.1"/>
    </source>
</evidence>
<feature type="domain" description="Doubled CXXCH motif" evidence="4">
    <location>
        <begin position="239"/>
        <end position="275"/>
    </location>
</feature>
<dbReference type="InterPro" id="IPR010177">
    <property type="entry name" value="Paired_CXXCH_1"/>
</dbReference>
<dbReference type="Gene3D" id="1.10.1130.10">
    <property type="entry name" value="Flavocytochrome C3, Chain A"/>
    <property type="match status" value="1"/>
</dbReference>
<dbReference type="RefSeq" id="WP_191155467.1">
    <property type="nucleotide sequence ID" value="NZ_JACWUN010000008.1"/>
</dbReference>
<dbReference type="InterPro" id="IPR036280">
    <property type="entry name" value="Multihaem_cyt_sf"/>
</dbReference>
<feature type="chain" id="PRO_5035215341" description="Doubled CXXCH motif domain-containing protein" evidence="3">
    <location>
        <begin position="22"/>
        <end position="589"/>
    </location>
</feature>
<comment type="caution">
    <text evidence="5">The sequence shown here is derived from an EMBL/GenBank/DDBJ whole genome shotgun (WGS) entry which is preliminary data.</text>
</comment>
<sequence>MTRNLCGVVAILSLLALPLWASSSIVDTKHNLSVTGPGPVKSNADEICIFCHTPHHASPEFPYLWNRSLSRADYIPYSSSTLHAAVGQPTGASKLCLSCHDGTIALGAVLTRPEFVFDDDVRFMPEGFRSRLGTDLSDDHPISFVYDNDLAMRNSQLRHPDSLPPEVHLDGRGELQCTACHDPHDNRFGKFMVMSNEYSALCSACHNRTGWDDSSHALSTATWNNQGANPWPHADYATVAQNGCANCHVSHAAGSSERLLLYAAEEDNCLACHSGHVATSNINSELLKEFRHGVQDYFGIHDPVEDFSTDLVTQHVECTDCHNPHQANSAQPPTQIGQPRAAAGPTRGVSGISLSGQQLESADYEYEICFKCHADTNFLGTQPLQRQVDQQNLRFAFDPANPSFHPLASFRSRAGRPAPPSLLPPYDTQDQWLIGCGDCHGNSNPNGPRGPHGSDNPYLLVKAYETEDSFPLEPMTSEMTAYALCYQCHDRTNVLNNNSFGAHSLHISTHQVTCAVCHDPHGVSYRDGGTELNNSHLINFATGQYPGAVADDIIVRPDAQGRLYYEKLGTFSGQCFLNCHNVEHSPKTY</sequence>
<reference evidence="5" key="1">
    <citation type="submission" date="2020-09" db="EMBL/GenBank/DDBJ databases">
        <title>Pelobacter alkaliphilus sp. nov., a novel anaerobic arsenate-reducing bacterium from terrestrial mud volcano.</title>
        <authorList>
            <person name="Khomyakova M.A."/>
            <person name="Merkel A.Y."/>
            <person name="Slobodkin A.I."/>
        </authorList>
    </citation>
    <scope>NUCLEOTIDE SEQUENCE</scope>
    <source>
        <strain evidence="5">M08fum</strain>
    </source>
</reference>
<dbReference type="PANTHER" id="PTHR35038:SF6">
    <property type="entry name" value="SURFACE LOCALIZED DECAHEME CYTOCHROME C LIPOPROTEIN"/>
    <property type="match status" value="1"/>
</dbReference>
<feature type="domain" description="Doubled CXXCH motif" evidence="4">
    <location>
        <begin position="436"/>
        <end position="492"/>
    </location>
</feature>
<dbReference type="Pfam" id="PF09699">
    <property type="entry name" value="Paired_CXXCH_1"/>
    <property type="match status" value="3"/>
</dbReference>
<keyword evidence="1 3" id="KW-0732">Signal</keyword>
<dbReference type="GO" id="GO:0016491">
    <property type="term" value="F:oxidoreductase activity"/>
    <property type="evidence" value="ECO:0007669"/>
    <property type="project" value="TreeGrafter"/>
</dbReference>
<gene>
    <name evidence="5" type="ORF">ICT70_08375</name>
</gene>
<protein>
    <recommendedName>
        <fullName evidence="4">Doubled CXXCH motif domain-containing protein</fullName>
    </recommendedName>
</protein>
<feature type="compositionally biased region" description="Polar residues" evidence="2">
    <location>
        <begin position="325"/>
        <end position="337"/>
    </location>
</feature>